<dbReference type="PROSITE" id="PS50893">
    <property type="entry name" value="ABC_TRANSPORTER_2"/>
    <property type="match status" value="2"/>
</dbReference>
<evidence type="ECO:0000256" key="3">
    <source>
        <dbReference type="ARBA" id="ARBA00022448"/>
    </source>
</evidence>
<evidence type="ECO:0000256" key="1">
    <source>
        <dbReference type="ARBA" id="ARBA00004202"/>
    </source>
</evidence>
<dbReference type="GO" id="GO:0005524">
    <property type="term" value="F:ATP binding"/>
    <property type="evidence" value="ECO:0007669"/>
    <property type="project" value="UniProtKB-KW"/>
</dbReference>
<dbReference type="KEGG" id="nzl:D0T92_04650"/>
<dbReference type="CDD" id="cd03215">
    <property type="entry name" value="ABC_Carb_Monos_II"/>
    <property type="match status" value="1"/>
</dbReference>
<evidence type="ECO:0000256" key="9">
    <source>
        <dbReference type="ARBA" id="ARBA00022967"/>
    </source>
</evidence>
<keyword evidence="5" id="KW-0762">Sugar transport</keyword>
<keyword evidence="3" id="KW-0813">Transport</keyword>
<dbReference type="Pfam" id="PF00005">
    <property type="entry name" value="ABC_tran"/>
    <property type="match status" value="2"/>
</dbReference>
<dbReference type="InterPro" id="IPR003593">
    <property type="entry name" value="AAA+_ATPase"/>
</dbReference>
<keyword evidence="10" id="KW-0472">Membrane</keyword>
<dbReference type="Gene3D" id="3.40.50.300">
    <property type="entry name" value="P-loop containing nucleotide triphosphate hydrolases"/>
    <property type="match status" value="2"/>
</dbReference>
<accession>A0A5J6PWN9</accession>
<dbReference type="SUPFAM" id="SSF52540">
    <property type="entry name" value="P-loop containing nucleoside triphosphate hydrolases"/>
    <property type="match status" value="2"/>
</dbReference>
<dbReference type="GO" id="GO:0016887">
    <property type="term" value="F:ATP hydrolysis activity"/>
    <property type="evidence" value="ECO:0007669"/>
    <property type="project" value="InterPro"/>
</dbReference>
<dbReference type="FunFam" id="3.40.50.300:FF:000126">
    <property type="entry name" value="Galactose/methyl galactoside import ATP-binding protein MglA"/>
    <property type="match status" value="1"/>
</dbReference>
<feature type="domain" description="ABC transporter" evidence="11">
    <location>
        <begin position="1"/>
        <end position="234"/>
    </location>
</feature>
<keyword evidence="4" id="KW-1003">Cell membrane</keyword>
<dbReference type="CDD" id="cd03216">
    <property type="entry name" value="ABC_Carb_Monos_I"/>
    <property type="match status" value="1"/>
</dbReference>
<comment type="subcellular location">
    <subcellularLocation>
        <location evidence="2">Cell inner membrane</location>
    </subcellularLocation>
    <subcellularLocation>
        <location evidence="1">Cell membrane</location>
        <topology evidence="1">Peripheral membrane protein</topology>
    </subcellularLocation>
</comment>
<dbReference type="GO" id="GO:0015749">
    <property type="term" value="P:monosaccharide transmembrane transport"/>
    <property type="evidence" value="ECO:0007669"/>
    <property type="project" value="UniProtKB-ARBA"/>
</dbReference>
<dbReference type="Proteomes" id="UP000325713">
    <property type="component" value="Chromosome"/>
</dbReference>
<proteinExistence type="predicted"/>
<keyword evidence="13" id="KW-1185">Reference proteome</keyword>
<dbReference type="SMART" id="SM00382">
    <property type="entry name" value="AAA"/>
    <property type="match status" value="2"/>
</dbReference>
<evidence type="ECO:0000259" key="11">
    <source>
        <dbReference type="PROSITE" id="PS50893"/>
    </source>
</evidence>
<dbReference type="InterPro" id="IPR003439">
    <property type="entry name" value="ABC_transporter-like_ATP-bd"/>
</dbReference>
<dbReference type="AlphaFoldDB" id="A0A5J6PWN9"/>
<dbReference type="EMBL" id="CP031700">
    <property type="protein sequence ID" value="QEY27149.1"/>
    <property type="molecule type" value="Genomic_DNA"/>
</dbReference>
<evidence type="ECO:0000256" key="8">
    <source>
        <dbReference type="ARBA" id="ARBA00022840"/>
    </source>
</evidence>
<evidence type="ECO:0000256" key="7">
    <source>
        <dbReference type="ARBA" id="ARBA00022741"/>
    </source>
</evidence>
<evidence type="ECO:0000313" key="13">
    <source>
        <dbReference type="Proteomes" id="UP000325713"/>
    </source>
</evidence>
<evidence type="ECO:0000256" key="10">
    <source>
        <dbReference type="ARBA" id="ARBA00023136"/>
    </source>
</evidence>
<feature type="domain" description="ABC transporter" evidence="11">
    <location>
        <begin position="244"/>
        <end position="486"/>
    </location>
</feature>
<evidence type="ECO:0000256" key="6">
    <source>
        <dbReference type="ARBA" id="ARBA00022737"/>
    </source>
</evidence>
<keyword evidence="7" id="KW-0547">Nucleotide-binding</keyword>
<dbReference type="InterPro" id="IPR017871">
    <property type="entry name" value="ABC_transporter-like_CS"/>
</dbReference>
<reference evidence="12 13" key="1">
    <citation type="submission" date="2018-08" db="EMBL/GenBank/DDBJ databases">
        <title>Neisseria zalophi ATCC BAA-2455 complete genome.</title>
        <authorList>
            <person name="Veseli I.A."/>
            <person name="Buttler R."/>
            <person name="Mascarenhas dos Santos A.C."/>
            <person name="Pombert J.-F."/>
        </authorList>
    </citation>
    <scope>NUCLEOTIDE SEQUENCE [LARGE SCALE GENOMIC DNA]</scope>
    <source>
        <strain evidence="12 13">ATCC BAA-2455</strain>
    </source>
</reference>
<dbReference type="GO" id="GO:0005886">
    <property type="term" value="C:plasma membrane"/>
    <property type="evidence" value="ECO:0007669"/>
    <property type="project" value="UniProtKB-SubCell"/>
</dbReference>
<dbReference type="InterPro" id="IPR050107">
    <property type="entry name" value="ABC_carbohydrate_import_ATPase"/>
</dbReference>
<dbReference type="PANTHER" id="PTHR43790:SF3">
    <property type="entry name" value="D-ALLOSE IMPORT ATP-BINDING PROTEIN ALSA-RELATED"/>
    <property type="match status" value="1"/>
</dbReference>
<keyword evidence="9" id="KW-1278">Translocase</keyword>
<gene>
    <name evidence="12" type="ORF">D0T92_04650</name>
</gene>
<evidence type="ECO:0000256" key="4">
    <source>
        <dbReference type="ARBA" id="ARBA00022475"/>
    </source>
</evidence>
<sequence>MRQINKAFGPVQVLSGVDFDLRAGEVHALMGENGAGKSTLMKILTGIYQADSGSVRIEGREEIIKTPVDAQKLGIAIIHQELNLLPEMTVAENFFLGREIVRYGILQKQEMKRIVADQLAALQANFGPDTLVKSLSVGQQQLVEIARALSVHAKIIIMDEPTAALTEPEIQQLFAIVRQLAEQGVGLVYVSHRMEEIFQICQRITVLRDGVSVGTKDIADTHFDDVVSMMVGRALDERFPERDRRIGEVKLQVSGLSDGHTVRDISFDIRAGEILAFAGLIGSGRTEIANALFGLSPITAGTVAINGQPVRIKRPADAIGHRMAYVTEDRKAKGLILDMSVRENGTLVYLPTRNGMIDHAAEQKHIREAIEKLNIKVADSEEAVRRLSGGNQQKVVLAKWLVELPEVLILDEPTRGVDVGGKAEIYRIINELSRQGVAIMMISSELPEVLGVSDRIAVMNEGRLNGILNTKEADQEKIMALAAGGSAV</sequence>
<organism evidence="12 13">
    <name type="scientific">Neisseria zalophi</name>
    <dbReference type="NCBI Taxonomy" id="640030"/>
    <lineage>
        <taxon>Bacteria</taxon>
        <taxon>Pseudomonadati</taxon>
        <taxon>Pseudomonadota</taxon>
        <taxon>Betaproteobacteria</taxon>
        <taxon>Neisseriales</taxon>
        <taxon>Neisseriaceae</taxon>
        <taxon>Neisseria</taxon>
    </lineage>
</organism>
<dbReference type="OrthoDB" id="8573945at2"/>
<protein>
    <submittedName>
        <fullName evidence="12">Sugar ABC transporter ATP-binding protein</fullName>
    </submittedName>
</protein>
<evidence type="ECO:0000313" key="12">
    <source>
        <dbReference type="EMBL" id="QEY27149.1"/>
    </source>
</evidence>
<dbReference type="FunFam" id="3.40.50.300:FF:000127">
    <property type="entry name" value="Ribose import ATP-binding protein RbsA"/>
    <property type="match status" value="1"/>
</dbReference>
<name>A0A5J6PWN9_9NEIS</name>
<dbReference type="PROSITE" id="PS00211">
    <property type="entry name" value="ABC_TRANSPORTER_1"/>
    <property type="match status" value="2"/>
</dbReference>
<keyword evidence="8 12" id="KW-0067">ATP-binding</keyword>
<keyword evidence="6" id="KW-0677">Repeat</keyword>
<evidence type="ECO:0000256" key="5">
    <source>
        <dbReference type="ARBA" id="ARBA00022597"/>
    </source>
</evidence>
<evidence type="ECO:0000256" key="2">
    <source>
        <dbReference type="ARBA" id="ARBA00004533"/>
    </source>
</evidence>
<dbReference type="PANTHER" id="PTHR43790">
    <property type="entry name" value="CARBOHYDRATE TRANSPORT ATP-BINDING PROTEIN MG119-RELATED"/>
    <property type="match status" value="1"/>
</dbReference>
<dbReference type="InterPro" id="IPR027417">
    <property type="entry name" value="P-loop_NTPase"/>
</dbReference>